<evidence type="ECO:0000313" key="6">
    <source>
        <dbReference type="EMBL" id="MQY42550.1"/>
    </source>
</evidence>
<dbReference type="CDD" id="cd08440">
    <property type="entry name" value="PBP2_LTTR_like_4"/>
    <property type="match status" value="1"/>
</dbReference>
<dbReference type="RefSeq" id="WP_153546812.1">
    <property type="nucleotide sequence ID" value="NZ_WIXK01000003.1"/>
</dbReference>
<accession>A0A844AL01</accession>
<evidence type="ECO:0000256" key="2">
    <source>
        <dbReference type="ARBA" id="ARBA00023015"/>
    </source>
</evidence>
<dbReference type="Gene3D" id="3.40.190.290">
    <property type="match status" value="1"/>
</dbReference>
<dbReference type="Gene3D" id="1.10.10.10">
    <property type="entry name" value="Winged helix-like DNA-binding domain superfamily/Winged helix DNA-binding domain"/>
    <property type="match status" value="1"/>
</dbReference>
<dbReference type="Pfam" id="PF03466">
    <property type="entry name" value="LysR_substrate"/>
    <property type="match status" value="1"/>
</dbReference>
<organism evidence="6 7">
    <name type="scientific">Tritonibacter aquimaris</name>
    <dbReference type="NCBI Taxonomy" id="2663379"/>
    <lineage>
        <taxon>Bacteria</taxon>
        <taxon>Pseudomonadati</taxon>
        <taxon>Pseudomonadota</taxon>
        <taxon>Alphaproteobacteria</taxon>
        <taxon>Rhodobacterales</taxon>
        <taxon>Paracoccaceae</taxon>
        <taxon>Tritonibacter</taxon>
    </lineage>
</organism>
<keyword evidence="3" id="KW-0238">DNA-binding</keyword>
<keyword evidence="2" id="KW-0805">Transcription regulation</keyword>
<sequence>MSIKMEMLRCFRAVVEHGRLSDAAEALGRTSSAVSMMLKQFEDHIGKPLFETTRKARLTALGQQIYNEACRELDHFDRTLINIEGLARAEIGYVRLAVTPSVATVILPPILRSFVENHPKVRVEMRDMNSTGVQRALLNERVDIGIASFGPVAGLEREKLFGDPFGVVCRFDSPLAQHKRALSWEDLNARDFIANGLCQQIKDPEFQQILDDSVMYVPNTSSILALVRAGVGVTLLPKLAVLPDFRDLVFVPLANDVPEREVYLATPPKALLTPAALAFVDAIWANPHGVPADRL</sequence>
<dbReference type="GO" id="GO:0003700">
    <property type="term" value="F:DNA-binding transcription factor activity"/>
    <property type="evidence" value="ECO:0007669"/>
    <property type="project" value="InterPro"/>
</dbReference>
<evidence type="ECO:0000313" key="7">
    <source>
        <dbReference type="Proteomes" id="UP000436694"/>
    </source>
</evidence>
<dbReference type="PANTHER" id="PTHR30419">
    <property type="entry name" value="HTH-TYPE TRANSCRIPTIONAL REGULATOR YBHD"/>
    <property type="match status" value="1"/>
</dbReference>
<dbReference type="Proteomes" id="UP000436694">
    <property type="component" value="Unassembled WGS sequence"/>
</dbReference>
<proteinExistence type="inferred from homology"/>
<dbReference type="SUPFAM" id="SSF46785">
    <property type="entry name" value="Winged helix' DNA-binding domain"/>
    <property type="match status" value="1"/>
</dbReference>
<comment type="similarity">
    <text evidence="1">Belongs to the LysR transcriptional regulatory family.</text>
</comment>
<dbReference type="InterPro" id="IPR050950">
    <property type="entry name" value="HTH-type_LysR_regulators"/>
</dbReference>
<dbReference type="EMBL" id="WIXK01000003">
    <property type="protein sequence ID" value="MQY42550.1"/>
    <property type="molecule type" value="Genomic_DNA"/>
</dbReference>
<dbReference type="Pfam" id="PF00126">
    <property type="entry name" value="HTH_1"/>
    <property type="match status" value="1"/>
</dbReference>
<dbReference type="GO" id="GO:0005829">
    <property type="term" value="C:cytosol"/>
    <property type="evidence" value="ECO:0007669"/>
    <property type="project" value="TreeGrafter"/>
</dbReference>
<keyword evidence="7" id="KW-1185">Reference proteome</keyword>
<evidence type="ECO:0000256" key="3">
    <source>
        <dbReference type="ARBA" id="ARBA00023125"/>
    </source>
</evidence>
<evidence type="ECO:0000259" key="5">
    <source>
        <dbReference type="PROSITE" id="PS50931"/>
    </source>
</evidence>
<dbReference type="InterPro" id="IPR036390">
    <property type="entry name" value="WH_DNA-bd_sf"/>
</dbReference>
<evidence type="ECO:0000256" key="1">
    <source>
        <dbReference type="ARBA" id="ARBA00009437"/>
    </source>
</evidence>
<evidence type="ECO:0000256" key="4">
    <source>
        <dbReference type="ARBA" id="ARBA00023163"/>
    </source>
</evidence>
<dbReference type="SUPFAM" id="SSF53850">
    <property type="entry name" value="Periplasmic binding protein-like II"/>
    <property type="match status" value="1"/>
</dbReference>
<feature type="domain" description="HTH lysR-type" evidence="5">
    <location>
        <begin position="5"/>
        <end position="59"/>
    </location>
</feature>
<dbReference type="InterPro" id="IPR005119">
    <property type="entry name" value="LysR_subst-bd"/>
</dbReference>
<dbReference type="InterPro" id="IPR036388">
    <property type="entry name" value="WH-like_DNA-bd_sf"/>
</dbReference>
<dbReference type="PANTHER" id="PTHR30419:SF8">
    <property type="entry name" value="NITROGEN ASSIMILATION TRANSCRIPTIONAL ACTIVATOR-RELATED"/>
    <property type="match status" value="1"/>
</dbReference>
<keyword evidence="4" id="KW-0804">Transcription</keyword>
<name>A0A844AL01_9RHOB</name>
<dbReference type="AlphaFoldDB" id="A0A844AL01"/>
<reference evidence="6 7" key="1">
    <citation type="submission" date="2019-10" db="EMBL/GenBank/DDBJ databases">
        <title>Epibacterium sp. nov., isolated from seawater.</title>
        <authorList>
            <person name="Zhang X."/>
            <person name="Li N."/>
        </authorList>
    </citation>
    <scope>NUCLEOTIDE SEQUENCE [LARGE SCALE GENOMIC DNA]</scope>
    <source>
        <strain evidence="6 7">SM1969</strain>
    </source>
</reference>
<dbReference type="GO" id="GO:0003677">
    <property type="term" value="F:DNA binding"/>
    <property type="evidence" value="ECO:0007669"/>
    <property type="project" value="UniProtKB-KW"/>
</dbReference>
<dbReference type="PROSITE" id="PS50931">
    <property type="entry name" value="HTH_LYSR"/>
    <property type="match status" value="1"/>
</dbReference>
<comment type="caution">
    <text evidence="6">The sequence shown here is derived from an EMBL/GenBank/DDBJ whole genome shotgun (WGS) entry which is preliminary data.</text>
</comment>
<protein>
    <submittedName>
        <fullName evidence="6">LysR family transcriptional regulator</fullName>
    </submittedName>
</protein>
<gene>
    <name evidence="6" type="ORF">GG681_07835</name>
</gene>
<dbReference type="InterPro" id="IPR000847">
    <property type="entry name" value="LysR_HTH_N"/>
</dbReference>